<dbReference type="SUPFAM" id="SSF53850">
    <property type="entry name" value="Periplasmic binding protein-like II"/>
    <property type="match status" value="1"/>
</dbReference>
<dbReference type="EMBL" id="PUHY01000014">
    <property type="protein sequence ID" value="PQO30528.1"/>
    <property type="molecule type" value="Genomic_DNA"/>
</dbReference>
<keyword evidence="2 4" id="KW-0474">Menaquinone biosynthesis</keyword>
<dbReference type="InterPro" id="IPR030868">
    <property type="entry name" value="MqnA"/>
</dbReference>
<dbReference type="AlphaFoldDB" id="A0A2S8FED9"/>
<dbReference type="GO" id="GO:0016836">
    <property type="term" value="F:hydro-lyase activity"/>
    <property type="evidence" value="ECO:0007669"/>
    <property type="project" value="UniProtKB-UniRule"/>
</dbReference>
<dbReference type="EC" id="4.2.1.151" evidence="4"/>
<accession>A0A2S8FED9</accession>
<dbReference type="PANTHER" id="PTHR37690:SF1">
    <property type="entry name" value="CHORISMATE DEHYDRATASE"/>
    <property type="match status" value="1"/>
</dbReference>
<evidence type="ECO:0000256" key="4">
    <source>
        <dbReference type="HAMAP-Rule" id="MF_00995"/>
    </source>
</evidence>
<dbReference type="InterPro" id="IPR003773">
    <property type="entry name" value="Menaquinone_biosynth"/>
</dbReference>
<evidence type="ECO:0000256" key="3">
    <source>
        <dbReference type="ARBA" id="ARBA00023239"/>
    </source>
</evidence>
<comment type="caution">
    <text evidence="5">The sequence shown here is derived from an EMBL/GenBank/DDBJ whole genome shotgun (WGS) entry which is preliminary data.</text>
</comment>
<reference evidence="5 6" key="1">
    <citation type="submission" date="2018-02" db="EMBL/GenBank/DDBJ databases">
        <title>Comparative genomes isolates from brazilian mangrove.</title>
        <authorList>
            <person name="Araujo J.E."/>
            <person name="Taketani R.G."/>
            <person name="Silva M.C.P."/>
            <person name="Loureco M.V."/>
            <person name="Andreote F.D."/>
        </authorList>
    </citation>
    <scope>NUCLEOTIDE SEQUENCE [LARGE SCALE GENOMIC DNA]</scope>
    <source>
        <strain evidence="5 6">Hex-1 MGV</strain>
    </source>
</reference>
<dbReference type="OrthoDB" id="9810112at2"/>
<protein>
    <recommendedName>
        <fullName evidence="4">Chorismate dehydratase</fullName>
        <ecNumber evidence="4">4.2.1.151</ecNumber>
    </recommendedName>
    <alternativeName>
        <fullName evidence="4">Menaquinone biosynthetic enzyme MqnA</fullName>
    </alternativeName>
</protein>
<comment type="pathway">
    <text evidence="1 4">Quinol/quinone metabolism; menaquinone biosynthesis.</text>
</comment>
<evidence type="ECO:0000256" key="2">
    <source>
        <dbReference type="ARBA" id="ARBA00022428"/>
    </source>
</evidence>
<comment type="catalytic activity">
    <reaction evidence="4">
        <text>chorismate = 3-[(1-carboxyvinyl)-oxy]benzoate + H2O</text>
        <dbReference type="Rhea" id="RHEA:40051"/>
        <dbReference type="ChEBI" id="CHEBI:15377"/>
        <dbReference type="ChEBI" id="CHEBI:29748"/>
        <dbReference type="ChEBI" id="CHEBI:76981"/>
        <dbReference type="EC" id="4.2.1.151"/>
    </reaction>
</comment>
<dbReference type="Gene3D" id="3.40.190.10">
    <property type="entry name" value="Periplasmic binding protein-like II"/>
    <property type="match status" value="2"/>
</dbReference>
<dbReference type="UniPathway" id="UPA00079"/>
<name>A0A2S8FED9_9BACT</name>
<dbReference type="CDD" id="cd13634">
    <property type="entry name" value="PBP2_Sco4506"/>
    <property type="match status" value="1"/>
</dbReference>
<comment type="function">
    <text evidence="4">Catalyzes the dehydration of chorismate into 3-[(1-carboxyvinyl)oxy]benzoate, a step in the biosynthesis of menaquinone (MK, vitamin K2).</text>
</comment>
<proteinExistence type="inferred from homology"/>
<sequence length="308" mass="34250">MRFCQLDLGGYARLRCPVGFVRKALQLCSSNSQKKIVNDVALKPRVGAVRYLNTKPLVHGLDRDSTPFTLSFDYPAHLADQLSLGLLDVALIPSIEYFLGEDYRIITDACIGCLGPVWSVKIFFRTPPSQVKTLALDEGSRTSAALAKILLAERVGVRPELQALPLGSDMRDCEADAILLIGDRAIHPPAIDAVEVWDLGETWVEWTGLPFVFAMWVARPGISTEVIAKSLMEARDGGMDNLEIIAEREAAKYQLTTSECFHYFHDNLHFTLGPQEKEGLMRYYNYAVQLGLAPSGRTPIYDDCKIAR</sequence>
<dbReference type="Pfam" id="PF02621">
    <property type="entry name" value="VitK2_biosynth"/>
    <property type="match status" value="1"/>
</dbReference>
<keyword evidence="3 4" id="KW-0456">Lyase</keyword>
<dbReference type="GO" id="GO:0009234">
    <property type="term" value="P:menaquinone biosynthetic process"/>
    <property type="evidence" value="ECO:0007669"/>
    <property type="project" value="UniProtKB-UniRule"/>
</dbReference>
<organism evidence="5 6">
    <name type="scientific">Blastopirellula marina</name>
    <dbReference type="NCBI Taxonomy" id="124"/>
    <lineage>
        <taxon>Bacteria</taxon>
        <taxon>Pseudomonadati</taxon>
        <taxon>Planctomycetota</taxon>
        <taxon>Planctomycetia</taxon>
        <taxon>Pirellulales</taxon>
        <taxon>Pirellulaceae</taxon>
        <taxon>Blastopirellula</taxon>
    </lineage>
</organism>
<gene>
    <name evidence="4" type="primary">mqnA</name>
    <name evidence="5" type="ORF">C5Y83_23055</name>
</gene>
<dbReference type="Proteomes" id="UP000238322">
    <property type="component" value="Unassembled WGS sequence"/>
</dbReference>
<evidence type="ECO:0000313" key="6">
    <source>
        <dbReference type="Proteomes" id="UP000238322"/>
    </source>
</evidence>
<dbReference type="HAMAP" id="MF_00995">
    <property type="entry name" value="MqnA"/>
    <property type="match status" value="1"/>
</dbReference>
<dbReference type="PANTHER" id="PTHR37690">
    <property type="entry name" value="CHORISMATE DEHYDRATASE"/>
    <property type="match status" value="1"/>
</dbReference>
<comment type="similarity">
    <text evidence="4">Belongs to the MqnA/MqnD family. MqnA subfamily.</text>
</comment>
<evidence type="ECO:0000313" key="5">
    <source>
        <dbReference type="EMBL" id="PQO30528.1"/>
    </source>
</evidence>
<evidence type="ECO:0000256" key="1">
    <source>
        <dbReference type="ARBA" id="ARBA00004863"/>
    </source>
</evidence>